<sequence>MHKSDIDPSEIFQYISGNPNVICQHHVFVKASETLLEECASLLHLEKVSRSLPHLQEVSSFPHLQKALELLRSKIQLYQEVYWDLHHTTTQGPKRGDTQQ</sequence>
<proteinExistence type="predicted"/>
<comment type="caution">
    <text evidence="1">The sequence shown here is derived from an EMBL/GenBank/DDBJ whole genome shotgun (WGS) entry which is preliminary data.</text>
</comment>
<name>A0AAE1BGH0_PETCI</name>
<evidence type="ECO:0000313" key="1">
    <source>
        <dbReference type="EMBL" id="KAK3850190.1"/>
    </source>
</evidence>
<organism evidence="1 2">
    <name type="scientific">Petrolisthes cinctipes</name>
    <name type="common">Flat porcelain crab</name>
    <dbReference type="NCBI Taxonomy" id="88211"/>
    <lineage>
        <taxon>Eukaryota</taxon>
        <taxon>Metazoa</taxon>
        <taxon>Ecdysozoa</taxon>
        <taxon>Arthropoda</taxon>
        <taxon>Crustacea</taxon>
        <taxon>Multicrustacea</taxon>
        <taxon>Malacostraca</taxon>
        <taxon>Eumalacostraca</taxon>
        <taxon>Eucarida</taxon>
        <taxon>Decapoda</taxon>
        <taxon>Pleocyemata</taxon>
        <taxon>Anomura</taxon>
        <taxon>Galatheoidea</taxon>
        <taxon>Porcellanidae</taxon>
        <taxon>Petrolisthes</taxon>
    </lineage>
</organism>
<dbReference type="EMBL" id="JAWQEG010008498">
    <property type="protein sequence ID" value="KAK3850190.1"/>
    <property type="molecule type" value="Genomic_DNA"/>
</dbReference>
<keyword evidence="2" id="KW-1185">Reference proteome</keyword>
<dbReference type="Proteomes" id="UP001286313">
    <property type="component" value="Unassembled WGS sequence"/>
</dbReference>
<reference evidence="1" key="1">
    <citation type="submission" date="2023-10" db="EMBL/GenBank/DDBJ databases">
        <title>Genome assemblies of two species of porcelain crab, Petrolisthes cinctipes and Petrolisthes manimaculis (Anomura: Porcellanidae).</title>
        <authorList>
            <person name="Angst P."/>
        </authorList>
    </citation>
    <scope>NUCLEOTIDE SEQUENCE</scope>
    <source>
        <strain evidence="1">PB745_01</strain>
        <tissue evidence="1">Gill</tissue>
    </source>
</reference>
<evidence type="ECO:0000313" key="2">
    <source>
        <dbReference type="Proteomes" id="UP001286313"/>
    </source>
</evidence>
<protein>
    <submittedName>
        <fullName evidence="1">Uncharacterized protein</fullName>
    </submittedName>
</protein>
<accession>A0AAE1BGH0</accession>
<dbReference type="AlphaFoldDB" id="A0AAE1BGH0"/>
<gene>
    <name evidence="1" type="ORF">Pcinc_043086</name>
</gene>